<dbReference type="GO" id="GO:0045454">
    <property type="term" value="P:cell redox homeostasis"/>
    <property type="evidence" value="ECO:0007669"/>
    <property type="project" value="TreeGrafter"/>
</dbReference>
<sequence>MRQYRIIYLLLFYFIFCLSISHPVAADITYSPLDVKFAYALDTGTSPETVIIKMVLTVDDNYYTYTHNEKEGLPTKVVLQNSSGTILQSRIFYPEGEIHEDVSSGISIKKVYSGEFPIFLQVQRDALTPESEVQLSLLLCSSKHCMPVNRTIPITLPNPLPSIDEVPWEDTYLLYTNPVVHTAESEHLIDSTEQTTDIAESLFPWDLHPRYFQSGLEPTRIELALLFGFLAGLILNIMPCVLPVLTLKFSFILSHLGYKGEHCFRYVREQNLLFAAGILSWFVMLALGVEVLELAWGGFFQSVPVVYGLMLIVFILALSLFGFFTLPIIDFKIETTSFPRIQAYFTGVMTTLLATPCSGPLLGGVLGWAVLQPFYIIFIVFLATGLGMSLPYIIFAFKPQAIRFLPRPGAWCGTLEQLVGFFLLGTTIYLLSILPETMLIQAIVTLLIAAFAVWCWGVLGGLSVSSTQRVVVGVVVSCMIAMSVWWSFHPAEKAHWLSYSDTKFRKELGLTPMLVEFTADWCPTCKLLEKTVLTTSFLEQLVNEYGIKLIKVDLTNKHSEAEALLRALGSVSIPVTAIFPSGEKANQPLVLRDVYTSEQLEKALQLAIKSSE</sequence>
<evidence type="ECO:0000256" key="2">
    <source>
        <dbReference type="ARBA" id="ARBA00022475"/>
    </source>
</evidence>
<dbReference type="KEGG" id="lip:LI0433"/>
<dbReference type="GO" id="GO:0015035">
    <property type="term" value="F:protein-disulfide reductase activity"/>
    <property type="evidence" value="ECO:0007669"/>
    <property type="project" value="TreeGrafter"/>
</dbReference>
<dbReference type="Gene3D" id="3.40.30.10">
    <property type="entry name" value="Glutaredoxin"/>
    <property type="match status" value="1"/>
</dbReference>
<dbReference type="Pfam" id="PF02683">
    <property type="entry name" value="DsbD_TM"/>
    <property type="match status" value="1"/>
</dbReference>
<evidence type="ECO:0000313" key="11">
    <source>
        <dbReference type="Proteomes" id="UP000002430"/>
    </source>
</evidence>
<proteinExistence type="predicted"/>
<dbReference type="AlphaFoldDB" id="Q1MR89"/>
<evidence type="ECO:0000256" key="1">
    <source>
        <dbReference type="ARBA" id="ARBA00004651"/>
    </source>
</evidence>
<dbReference type="InterPro" id="IPR036249">
    <property type="entry name" value="Thioredoxin-like_sf"/>
</dbReference>
<dbReference type="InterPro" id="IPR013766">
    <property type="entry name" value="Thioredoxin_domain"/>
</dbReference>
<evidence type="ECO:0000256" key="3">
    <source>
        <dbReference type="ARBA" id="ARBA00022692"/>
    </source>
</evidence>
<dbReference type="PANTHER" id="PTHR32234">
    <property type="entry name" value="THIOL:DISULFIDE INTERCHANGE PROTEIN DSBD"/>
    <property type="match status" value="1"/>
</dbReference>
<keyword evidence="2" id="KW-1003">Cell membrane</keyword>
<evidence type="ECO:0000256" key="4">
    <source>
        <dbReference type="ARBA" id="ARBA00022748"/>
    </source>
</evidence>
<evidence type="ECO:0000313" key="10">
    <source>
        <dbReference type="EMBL" id="CAJ54487.1"/>
    </source>
</evidence>
<keyword evidence="6 8" id="KW-0472">Membrane</keyword>
<dbReference type="Pfam" id="PF00085">
    <property type="entry name" value="Thioredoxin"/>
    <property type="match status" value="1"/>
</dbReference>
<reference evidence="10 11" key="1">
    <citation type="submission" date="2005-11" db="EMBL/GenBank/DDBJ databases">
        <title>The complete genome sequence of Lawsonia intracellularis: the causative agent of proliferative enteropathy.</title>
        <authorList>
            <person name="Kaur K."/>
            <person name="Zhang Q."/>
            <person name="Beckler D."/>
            <person name="Munir S."/>
            <person name="Li L."/>
            <person name="Kinsley K."/>
            <person name="Herron L."/>
            <person name="Peterson A."/>
            <person name="May B."/>
            <person name="Singh S."/>
            <person name="Gebhart C."/>
            <person name="Kapur V."/>
        </authorList>
    </citation>
    <scope>NUCLEOTIDE SEQUENCE [LARGE SCALE GENOMIC DNA]</scope>
    <source>
        <strain evidence="10 11">PHE/MN1-00</strain>
    </source>
</reference>
<dbReference type="OrthoDB" id="9811036at2"/>
<organism evidence="10 11">
    <name type="scientific">Lawsonia intracellularis (strain PHE/MN1-00)</name>
    <dbReference type="NCBI Taxonomy" id="363253"/>
    <lineage>
        <taxon>Bacteria</taxon>
        <taxon>Pseudomonadati</taxon>
        <taxon>Thermodesulfobacteriota</taxon>
        <taxon>Desulfovibrionia</taxon>
        <taxon>Desulfovibrionales</taxon>
        <taxon>Desulfovibrionaceae</taxon>
        <taxon>Lawsonia</taxon>
    </lineage>
</organism>
<feature type="transmembrane region" description="Helical" evidence="8">
    <location>
        <begin position="272"/>
        <end position="299"/>
    </location>
</feature>
<comment type="subcellular location">
    <subcellularLocation>
        <location evidence="1">Cell membrane</location>
        <topology evidence="1">Multi-pass membrane protein</topology>
    </subcellularLocation>
</comment>
<feature type="domain" description="Thioredoxin" evidence="9">
    <location>
        <begin position="488"/>
        <end position="609"/>
    </location>
</feature>
<keyword evidence="5 8" id="KW-1133">Transmembrane helix</keyword>
<dbReference type="SUPFAM" id="SSF52833">
    <property type="entry name" value="Thioredoxin-like"/>
    <property type="match status" value="1"/>
</dbReference>
<evidence type="ECO:0000256" key="6">
    <source>
        <dbReference type="ARBA" id="ARBA00023136"/>
    </source>
</evidence>
<dbReference type="Proteomes" id="UP000002430">
    <property type="component" value="Chromosome"/>
</dbReference>
<dbReference type="GO" id="GO:0017004">
    <property type="term" value="P:cytochrome complex assembly"/>
    <property type="evidence" value="ECO:0007669"/>
    <property type="project" value="UniProtKB-KW"/>
</dbReference>
<feature type="transmembrane region" description="Helical" evidence="8">
    <location>
        <begin position="223"/>
        <end position="251"/>
    </location>
</feature>
<feature type="transmembrane region" description="Helical" evidence="8">
    <location>
        <begin position="438"/>
        <end position="458"/>
    </location>
</feature>
<evidence type="ECO:0000256" key="8">
    <source>
        <dbReference type="SAM" id="Phobius"/>
    </source>
</evidence>
<feature type="transmembrane region" description="Helical" evidence="8">
    <location>
        <begin position="409"/>
        <end position="432"/>
    </location>
</feature>
<dbReference type="Pfam" id="PF11412">
    <property type="entry name" value="DsbD_N"/>
    <property type="match status" value="1"/>
</dbReference>
<dbReference type="RefSeq" id="WP_011526517.1">
    <property type="nucleotide sequence ID" value="NC_008011.1"/>
</dbReference>
<protein>
    <submittedName>
        <fullName evidence="10">Uncharacterized protein predicted to be involved in C-type cytochrome biogenesis</fullName>
    </submittedName>
</protein>
<dbReference type="InterPro" id="IPR017937">
    <property type="entry name" value="Thioredoxin_CS"/>
</dbReference>
<evidence type="ECO:0000256" key="5">
    <source>
        <dbReference type="ARBA" id="ARBA00022989"/>
    </source>
</evidence>
<dbReference type="InterPro" id="IPR003834">
    <property type="entry name" value="Cyt_c_assmbl_TM_dom"/>
</dbReference>
<dbReference type="InterPro" id="IPR028250">
    <property type="entry name" value="DsbDN"/>
</dbReference>
<dbReference type="PROSITE" id="PS51352">
    <property type="entry name" value="THIOREDOXIN_2"/>
    <property type="match status" value="1"/>
</dbReference>
<feature type="transmembrane region" description="Helical" evidence="8">
    <location>
        <begin position="470"/>
        <end position="488"/>
    </location>
</feature>
<dbReference type="GO" id="GO:0005886">
    <property type="term" value="C:plasma membrane"/>
    <property type="evidence" value="ECO:0007669"/>
    <property type="project" value="UniProtKB-SubCell"/>
</dbReference>
<feature type="transmembrane region" description="Helical" evidence="8">
    <location>
        <begin position="374"/>
        <end position="397"/>
    </location>
</feature>
<dbReference type="STRING" id="363253.LI0433"/>
<dbReference type="eggNOG" id="COG4232">
    <property type="taxonomic scope" value="Bacteria"/>
</dbReference>
<gene>
    <name evidence="10" type="primary">dsbD</name>
    <name evidence="10" type="ordered locus">LI0433</name>
</gene>
<feature type="transmembrane region" description="Helical" evidence="8">
    <location>
        <begin position="341"/>
        <end position="362"/>
    </location>
</feature>
<name>Q1MR89_LAWIP</name>
<accession>Q1MR89</accession>
<dbReference type="EMBL" id="AM180252">
    <property type="protein sequence ID" value="CAJ54487.1"/>
    <property type="molecule type" value="Genomic_DNA"/>
</dbReference>
<evidence type="ECO:0000259" key="9">
    <source>
        <dbReference type="PROSITE" id="PS51352"/>
    </source>
</evidence>
<keyword evidence="3 8" id="KW-0812">Transmembrane</keyword>
<keyword evidence="7" id="KW-0676">Redox-active center</keyword>
<dbReference type="PROSITE" id="PS00194">
    <property type="entry name" value="THIOREDOXIN_1"/>
    <property type="match status" value="1"/>
</dbReference>
<dbReference type="HOGENOM" id="CLU_014657_1_2_7"/>
<keyword evidence="11" id="KW-1185">Reference proteome</keyword>
<feature type="transmembrane region" description="Helical" evidence="8">
    <location>
        <begin position="305"/>
        <end position="329"/>
    </location>
</feature>
<keyword evidence="4" id="KW-0201">Cytochrome c-type biogenesis</keyword>
<evidence type="ECO:0000256" key="7">
    <source>
        <dbReference type="ARBA" id="ARBA00023284"/>
    </source>
</evidence>